<proteinExistence type="predicted"/>
<keyword evidence="2" id="KW-1185">Reference proteome</keyword>
<dbReference type="Proteomes" id="UP000824533">
    <property type="component" value="Linkage Group LG06"/>
</dbReference>
<reference evidence="1 2" key="1">
    <citation type="journal article" date="2021" name="Front. Genet.">
        <title>Chromosome-Level Genome Assembly Reveals Significant Gene Expansion in the Toll and IMD Signaling Pathways of Dendrolimus kikuchii.</title>
        <authorList>
            <person name="Zhou J."/>
            <person name="Wu P."/>
            <person name="Xiong Z."/>
            <person name="Liu N."/>
            <person name="Zhao N."/>
            <person name="Ji M."/>
            <person name="Qiu Y."/>
            <person name="Yang B."/>
        </authorList>
    </citation>
    <scope>NUCLEOTIDE SEQUENCE [LARGE SCALE GENOMIC DNA]</scope>
    <source>
        <strain evidence="1">Ann1</strain>
    </source>
</reference>
<sequence>MSQFGRFGPLIGAIDEGTSNVKFLVFAANTSEVLTYHQISLRRFSPQEGWVEQDAIEILNAVIECIEVTTDNLKKLDINPADVVGIGITNQRETTVVWNSFTGQPLYSAIVWLDVRTAKIVDDLSKTKSAPCINAVAQTSGLPLSTYFSSVKLKWLLKNVTAVQQAVAARECMAGTVDSWLIWNLTGGCNGGIHITDVTNASRTQLMSLRSLQWDSGLLRFFDIPIEILPKIKSSAEIYGYISSGPLVGVPIAGCLGDQQAALVGQGCMKFGQVKCTYGTGCFLLYNTGDSIVHSQNGLLTTVAYKLGPDAPPVYALEGSVAIAGDTLQWLCNGLGIIDDVQDTEVVAAEVDENDQGSICFGVCQQARAAADAMGAACAPLRRLLADGGMAQNGTLMQMQADVLGIPVIRPLMMESTALGAAIAAGQALRLWPTSTPSPPADTFLPAISCEEREIRRVKWEKAVDRCMGWTTKNDYRQEVLDTDEQDRTTAVLPSGLFFLGTALLVIIADKLKSI</sequence>
<protein>
    <submittedName>
        <fullName evidence="1">Uncharacterized protein</fullName>
    </submittedName>
</protein>
<name>A0ACC1D9C6_9NEOP</name>
<accession>A0ACC1D9C6</accession>
<gene>
    <name evidence="1" type="ORF">K1T71_003928</name>
</gene>
<dbReference type="EMBL" id="CM034392">
    <property type="protein sequence ID" value="KAJ0180524.1"/>
    <property type="molecule type" value="Genomic_DNA"/>
</dbReference>
<evidence type="ECO:0000313" key="1">
    <source>
        <dbReference type="EMBL" id="KAJ0180524.1"/>
    </source>
</evidence>
<evidence type="ECO:0000313" key="2">
    <source>
        <dbReference type="Proteomes" id="UP000824533"/>
    </source>
</evidence>
<comment type="caution">
    <text evidence="1">The sequence shown here is derived from an EMBL/GenBank/DDBJ whole genome shotgun (WGS) entry which is preliminary data.</text>
</comment>
<organism evidence="1 2">
    <name type="scientific">Dendrolimus kikuchii</name>
    <dbReference type="NCBI Taxonomy" id="765133"/>
    <lineage>
        <taxon>Eukaryota</taxon>
        <taxon>Metazoa</taxon>
        <taxon>Ecdysozoa</taxon>
        <taxon>Arthropoda</taxon>
        <taxon>Hexapoda</taxon>
        <taxon>Insecta</taxon>
        <taxon>Pterygota</taxon>
        <taxon>Neoptera</taxon>
        <taxon>Endopterygota</taxon>
        <taxon>Lepidoptera</taxon>
        <taxon>Glossata</taxon>
        <taxon>Ditrysia</taxon>
        <taxon>Bombycoidea</taxon>
        <taxon>Lasiocampidae</taxon>
        <taxon>Dendrolimus</taxon>
    </lineage>
</organism>